<evidence type="ECO:0000256" key="5">
    <source>
        <dbReference type="ARBA" id="ARBA00022840"/>
    </source>
</evidence>
<evidence type="ECO:0000256" key="1">
    <source>
        <dbReference type="ARBA" id="ARBA00012486"/>
    </source>
</evidence>
<feature type="domain" description="UBC core" evidence="6">
    <location>
        <begin position="5"/>
        <end position="151"/>
    </location>
</feature>
<evidence type="ECO:0000256" key="4">
    <source>
        <dbReference type="ARBA" id="ARBA00022786"/>
    </source>
</evidence>
<dbReference type="PROSITE" id="PS50127">
    <property type="entry name" value="UBC_2"/>
    <property type="match status" value="1"/>
</dbReference>
<proteinExistence type="predicted"/>
<reference evidence="8" key="1">
    <citation type="submission" date="2013-02" db="EMBL/GenBank/DDBJ databases">
        <authorList>
            <consortium name="The Broad Institute Genome Sequencing Platform"/>
            <person name="Cuomo C."/>
            <person name="Becnel J."/>
            <person name="Sanscrainte N."/>
            <person name="Walker B."/>
            <person name="Young S.K."/>
            <person name="Zeng Q."/>
            <person name="Gargeya S."/>
            <person name="Fitzgerald M."/>
            <person name="Haas B."/>
            <person name="Abouelleil A."/>
            <person name="Alvarado L."/>
            <person name="Arachchi H.M."/>
            <person name="Berlin A.M."/>
            <person name="Chapman S.B."/>
            <person name="Dewar J."/>
            <person name="Goldberg J."/>
            <person name="Griggs A."/>
            <person name="Gujja S."/>
            <person name="Hansen M."/>
            <person name="Howarth C."/>
            <person name="Imamovic A."/>
            <person name="Larimer J."/>
            <person name="McCowan C."/>
            <person name="Murphy C."/>
            <person name="Neiman D."/>
            <person name="Pearson M."/>
            <person name="Priest M."/>
            <person name="Roberts A."/>
            <person name="Saif S."/>
            <person name="Shea T."/>
            <person name="Sisk P."/>
            <person name="Sykes S."/>
            <person name="Wortman J."/>
            <person name="Nusbaum C."/>
            <person name="Birren B."/>
        </authorList>
    </citation>
    <scope>NUCLEOTIDE SEQUENCE [LARGE SCALE GENOMIC DNA]</scope>
    <source>
        <strain evidence="8">PRA339</strain>
    </source>
</reference>
<dbReference type="GO" id="GO:0061631">
    <property type="term" value="F:ubiquitin conjugating enzyme activity"/>
    <property type="evidence" value="ECO:0007669"/>
    <property type="project" value="UniProtKB-EC"/>
</dbReference>
<evidence type="ECO:0000256" key="3">
    <source>
        <dbReference type="ARBA" id="ARBA00022741"/>
    </source>
</evidence>
<dbReference type="Pfam" id="PF00179">
    <property type="entry name" value="UQ_con"/>
    <property type="match status" value="1"/>
</dbReference>
<organism evidence="7 8">
    <name type="scientific">Anncaliia algerae PRA339</name>
    <dbReference type="NCBI Taxonomy" id="1288291"/>
    <lineage>
        <taxon>Eukaryota</taxon>
        <taxon>Fungi</taxon>
        <taxon>Fungi incertae sedis</taxon>
        <taxon>Microsporidia</taxon>
        <taxon>Tubulinosematoidea</taxon>
        <taxon>Tubulinosematidae</taxon>
        <taxon>Anncaliia</taxon>
    </lineage>
</organism>
<reference evidence="7 8" key="2">
    <citation type="submission" date="2014-03" db="EMBL/GenBank/DDBJ databases">
        <title>The Genome Sequence of Anncaliia algerae insect isolate PRA339.</title>
        <authorList>
            <consortium name="The Broad Institute Genome Sequencing Platform"/>
            <consortium name="The Broad Institute Genome Sequencing Center for Infectious Disease"/>
            <person name="Cuomo C."/>
            <person name="Becnel J."/>
            <person name="Sanscrainte N."/>
            <person name="Walker B."/>
            <person name="Young S.K."/>
            <person name="Zeng Q."/>
            <person name="Gargeya S."/>
            <person name="Fitzgerald M."/>
            <person name="Haas B."/>
            <person name="Abouelleil A."/>
            <person name="Alvarado L."/>
            <person name="Arachchi H.M."/>
            <person name="Berlin A.M."/>
            <person name="Chapman S.B."/>
            <person name="Dewar J."/>
            <person name="Goldberg J."/>
            <person name="Griggs A."/>
            <person name="Gujja S."/>
            <person name="Hansen M."/>
            <person name="Howarth C."/>
            <person name="Imamovic A."/>
            <person name="Larimer J."/>
            <person name="McCowan C."/>
            <person name="Murphy C."/>
            <person name="Neiman D."/>
            <person name="Pearson M."/>
            <person name="Priest M."/>
            <person name="Roberts A."/>
            <person name="Saif S."/>
            <person name="Shea T."/>
            <person name="Sisk P."/>
            <person name="Sykes S."/>
            <person name="Wortman J."/>
            <person name="Nusbaum C."/>
            <person name="Birren B."/>
        </authorList>
    </citation>
    <scope>NUCLEOTIDE SEQUENCE [LARGE SCALE GENOMIC DNA]</scope>
    <source>
        <strain evidence="7 8">PRA339</strain>
    </source>
</reference>
<evidence type="ECO:0000313" key="7">
    <source>
        <dbReference type="EMBL" id="KCZ82138.1"/>
    </source>
</evidence>
<dbReference type="FunFam" id="3.10.110.10:FF:000060">
    <property type="entry name" value="Ubiquitin conjugating enzyme (UbcB)"/>
    <property type="match status" value="1"/>
</dbReference>
<keyword evidence="2" id="KW-0808">Transferase</keyword>
<dbReference type="Gene3D" id="3.10.110.10">
    <property type="entry name" value="Ubiquitin Conjugating Enzyme"/>
    <property type="match status" value="1"/>
</dbReference>
<dbReference type="SUPFAM" id="SSF54495">
    <property type="entry name" value="UBC-like"/>
    <property type="match status" value="1"/>
</dbReference>
<evidence type="ECO:0000313" key="8">
    <source>
        <dbReference type="Proteomes" id="UP000030655"/>
    </source>
</evidence>
<keyword evidence="5" id="KW-0067">ATP-binding</keyword>
<dbReference type="STRING" id="1288291.A0A059F4E5"/>
<dbReference type="Proteomes" id="UP000030655">
    <property type="component" value="Unassembled WGS sequence"/>
</dbReference>
<evidence type="ECO:0000256" key="2">
    <source>
        <dbReference type="ARBA" id="ARBA00022679"/>
    </source>
</evidence>
<protein>
    <recommendedName>
        <fullName evidence="1">E2 ubiquitin-conjugating enzyme</fullName>
        <ecNumber evidence="1">2.3.2.23</ecNumber>
    </recommendedName>
</protein>
<dbReference type="HOGENOM" id="CLU_030988_13_3_1"/>
<sequence>MSSNQMQARLYKEKKNFETNPPPNVMAGLRIEDDYTKWWAHIFGPLDTPYENGIFELEININANYPFKAPDVKFITPIFHPNIYDGNICLDILKDKWSPALNIEKVLLSISSLLCEPNPDDPLDRDAAQLYKFNRDKFNAKAKDFTWRYAINKEEL</sequence>
<keyword evidence="3" id="KW-0547">Nucleotide-binding</keyword>
<dbReference type="GO" id="GO:0005524">
    <property type="term" value="F:ATP binding"/>
    <property type="evidence" value="ECO:0007669"/>
    <property type="project" value="UniProtKB-KW"/>
</dbReference>
<dbReference type="OrthoDB" id="7851174at2759"/>
<dbReference type="AlphaFoldDB" id="A0A059F4E5"/>
<name>A0A059F4E5_9MICR</name>
<dbReference type="EC" id="2.3.2.23" evidence="1"/>
<keyword evidence="4" id="KW-0833">Ubl conjugation pathway</keyword>
<accession>A0A059F4E5</accession>
<dbReference type="SMART" id="SM00212">
    <property type="entry name" value="UBCc"/>
    <property type="match status" value="1"/>
</dbReference>
<dbReference type="InterPro" id="IPR000608">
    <property type="entry name" value="UBC"/>
</dbReference>
<dbReference type="PANTHER" id="PTHR24067">
    <property type="entry name" value="UBIQUITIN-CONJUGATING ENZYME E2"/>
    <property type="match status" value="1"/>
</dbReference>
<dbReference type="EMBL" id="KK365132">
    <property type="protein sequence ID" value="KCZ82138.1"/>
    <property type="molecule type" value="Genomic_DNA"/>
</dbReference>
<keyword evidence="8" id="KW-1185">Reference proteome</keyword>
<evidence type="ECO:0000259" key="6">
    <source>
        <dbReference type="PROSITE" id="PS50127"/>
    </source>
</evidence>
<dbReference type="VEuPathDB" id="MicrosporidiaDB:H312_00415"/>
<dbReference type="InterPro" id="IPR016135">
    <property type="entry name" value="UBQ-conjugating_enzyme/RWD"/>
</dbReference>
<dbReference type="InterPro" id="IPR050113">
    <property type="entry name" value="Ub_conjugating_enzyme"/>
</dbReference>
<gene>
    <name evidence="7" type="ORF">H312_00415</name>
</gene>